<evidence type="ECO:0000256" key="3">
    <source>
        <dbReference type="SAM" id="SignalP"/>
    </source>
</evidence>
<feature type="region of interest" description="Disordered" evidence="1">
    <location>
        <begin position="704"/>
        <end position="726"/>
    </location>
</feature>
<evidence type="ECO:0000313" key="4">
    <source>
        <dbReference type="EMBL" id="TPP54968.1"/>
    </source>
</evidence>
<reference evidence="5" key="1">
    <citation type="submission" date="2019-02" db="EMBL/GenBank/DDBJ databases">
        <title>FDA dAtabase for Regulatory Grade micrObial Sequences (FDA-ARGOS): Supporting development and validation of Infectious Disease Dx tests.</title>
        <authorList>
            <person name="Duncan R."/>
            <person name="Fisher C."/>
            <person name="Tallon L."/>
            <person name="Sadzewicz L."/>
            <person name="Sengamalay N."/>
            <person name="Ott S."/>
            <person name="Godinez A."/>
            <person name="Nagaraj S."/>
            <person name="Vavikolanu K."/>
            <person name="Vyas G."/>
            <person name="Nadendla S."/>
            <person name="Aluvathingal J."/>
            <person name="Sichtig H."/>
        </authorList>
    </citation>
    <scope>NUCLEOTIDE SEQUENCE [LARGE SCALE GENOMIC DNA]</scope>
    <source>
        <strain evidence="5">FDAARGOS_360</strain>
    </source>
</reference>
<organism evidence="4 5">
    <name type="scientific">Leishmania donovani</name>
    <dbReference type="NCBI Taxonomy" id="5661"/>
    <lineage>
        <taxon>Eukaryota</taxon>
        <taxon>Discoba</taxon>
        <taxon>Euglenozoa</taxon>
        <taxon>Kinetoplastea</taxon>
        <taxon>Metakinetoplastina</taxon>
        <taxon>Trypanosomatida</taxon>
        <taxon>Trypanosomatidae</taxon>
        <taxon>Leishmaniinae</taxon>
        <taxon>Leishmania</taxon>
    </lineage>
</organism>
<evidence type="ECO:0000256" key="2">
    <source>
        <dbReference type="SAM" id="Phobius"/>
    </source>
</evidence>
<evidence type="ECO:0000256" key="1">
    <source>
        <dbReference type="SAM" id="MobiDB-lite"/>
    </source>
</evidence>
<dbReference type="VEuPathDB" id="TriTrypDB:LDHU3_08.0660"/>
<accession>A0A504Y784</accession>
<feature type="chain" id="PRO_5021324576" evidence="3">
    <location>
        <begin position="28"/>
        <end position="752"/>
    </location>
</feature>
<keyword evidence="2" id="KW-0472">Membrane</keyword>
<comment type="caution">
    <text evidence="4">The sequence shown here is derived from an EMBL/GenBank/DDBJ whole genome shotgun (WGS) entry which is preliminary data.</text>
</comment>
<proteinExistence type="predicted"/>
<protein>
    <submittedName>
        <fullName evidence="4">Putative integral membrane protein</fullName>
    </submittedName>
</protein>
<feature type="transmembrane region" description="Helical" evidence="2">
    <location>
        <begin position="88"/>
        <end position="111"/>
    </location>
</feature>
<dbReference type="EMBL" id="RHLD01000057">
    <property type="protein sequence ID" value="TPP54968.1"/>
    <property type="molecule type" value="Genomic_DNA"/>
</dbReference>
<dbReference type="VEuPathDB" id="TriTrypDB:LdBPK_080610.1"/>
<dbReference type="VEuPathDB" id="TriTrypDB:LDHU3_08.0670"/>
<feature type="transmembrane region" description="Helical" evidence="2">
    <location>
        <begin position="169"/>
        <end position="191"/>
    </location>
</feature>
<feature type="signal peptide" evidence="3">
    <location>
        <begin position="1"/>
        <end position="27"/>
    </location>
</feature>
<feature type="region of interest" description="Disordered" evidence="1">
    <location>
        <begin position="555"/>
        <end position="600"/>
    </location>
</feature>
<dbReference type="VEuPathDB" id="TriTrypDB:LdCL_080011000"/>
<dbReference type="VEuPathDB" id="TriTrypDB:LdCL_080010900"/>
<keyword evidence="2" id="KW-1133">Transmembrane helix</keyword>
<feature type="region of interest" description="Disordered" evidence="1">
    <location>
        <begin position="381"/>
        <end position="400"/>
    </location>
</feature>
<dbReference type="VEuPathDB" id="TriTrypDB:LdCL_080011100"/>
<dbReference type="VEuPathDB" id="TriTrypDB:LdBPK_080600.1"/>
<name>A0A504Y784_LEIDO</name>
<feature type="compositionally biased region" description="Basic and acidic residues" evidence="1">
    <location>
        <begin position="571"/>
        <end position="585"/>
    </location>
</feature>
<gene>
    <name evidence="4" type="ORF">CGC20_23180</name>
</gene>
<dbReference type="Proteomes" id="UP000318821">
    <property type="component" value="Unassembled WGS sequence"/>
</dbReference>
<sequence length="752" mass="79580">MCSVIKPLVLSTLALWGALCCVAPSAALATASSDAAATRFLPSSSQTAIWMTTPAPTDGTEVEFPSNSVVYQRVKHRLPPKSFFDAHWYTGIIIIVLVVLAAYIVLALWVCHHFEYAEQRKAKKVVKHAYVTNGFFDLDRARRQRIVERQRAPPLTVSATSPLTESLTILSYVIVFSLYFAGFAVMVLAVVHRRPANSEEACAMTSMMSNASPARAEETSKATPTAARGSLQMSDLTVYRLRKLQNCVESDQDDGEQNAQGVRGETATAEAVSVLGRTPLRLCAHRCGATSSGGSSSADTKRRLSDSVDSTALAALKMSAVAKLLPLGDQELTAAADEKSDMSLTRKMKADPVRAMRSLSLSPAASWRPCAASDACATVQAPRRHRGGHRRRERCSDGRGSCGDVTAITAAAHVADTATWFAPSSGSSTSLSSESSSASTTGNGAAANTATAAVAAKTRPSTSPVLVTYVPLRQVRSSPTPVLPGYPSILDTGLEYETDAEVDAADVFVAVKAAPMPLDPRSPMTMNAADTAAAAPVNSHGSSVLLALADAERGVSRASQQTPADDASGMHYHDMRHRNSSDDTYNHPQRQKSRLGDSTTEAAKAVALNAARPSWRVCYRGYDALSPVQAVLACIEGAIIECVVCGAICGGRHESDAVHHMTLSLASEESGSADAGAVQEVRYSSCAFDVLRCGSLAESNSTRAERDYHIRSGNEREEDGGSQPPSTQIRAFSAVLCSMGSGTATTHTASVQ</sequence>
<feature type="compositionally biased region" description="Basic and acidic residues" evidence="1">
    <location>
        <begin position="704"/>
        <end position="715"/>
    </location>
</feature>
<feature type="region of interest" description="Disordered" evidence="1">
    <location>
        <begin position="209"/>
        <end position="228"/>
    </location>
</feature>
<dbReference type="AlphaFoldDB" id="A0A504Y784"/>
<feature type="region of interest" description="Disordered" evidence="1">
    <location>
        <begin position="423"/>
        <end position="444"/>
    </location>
</feature>
<keyword evidence="2" id="KW-0812">Transmembrane</keyword>
<evidence type="ECO:0000313" key="5">
    <source>
        <dbReference type="Proteomes" id="UP000318821"/>
    </source>
</evidence>
<keyword evidence="3" id="KW-0732">Signal</keyword>
<feature type="compositionally biased region" description="Basic residues" evidence="1">
    <location>
        <begin position="382"/>
        <end position="393"/>
    </location>
</feature>